<organism evidence="1 2">
    <name type="scientific">Sulfurospirillum diekertiae</name>
    <dbReference type="NCBI Taxonomy" id="1854492"/>
    <lineage>
        <taxon>Bacteria</taxon>
        <taxon>Pseudomonadati</taxon>
        <taxon>Campylobacterota</taxon>
        <taxon>Epsilonproteobacteria</taxon>
        <taxon>Campylobacterales</taxon>
        <taxon>Sulfurospirillaceae</taxon>
        <taxon>Sulfurospirillum</taxon>
    </lineage>
</organism>
<reference evidence="2" key="1">
    <citation type="submission" date="2017-05" db="EMBL/GenBank/DDBJ databases">
        <title>Dechlorination kinetics govern the competition between two new strains of the genus Sulfurospirillum.</title>
        <authorList>
            <person name="Buttet G.F."/>
            <person name="Murray A.M."/>
            <person name="Goris T."/>
            <person name="Burion M."/>
            <person name="Lin B."/>
            <person name="Rolle M."/>
            <person name="Maillard J."/>
        </authorList>
    </citation>
    <scope>NUCLEOTIDE SEQUENCE [LARGE SCALE GENOMIC DNA]</scope>
    <source>
        <strain evidence="2">SL2-1</strain>
    </source>
</reference>
<protein>
    <submittedName>
        <fullName evidence="1">Uncharacterized protein</fullName>
    </submittedName>
</protein>
<sequence>MKMKEKKLFKDFQNAKYAISKKIPLDILELELKESDNAGTILHNVVYKHKIKNLKSKDKRTLKTLEHYISMSKNYFFTKQKTRKYNNQTLMKEILFKIPENQELTLTTEEWNVIIHNFKSLYFKNYDLYCYAIHCDEGTENKSHVHLFLSSYNKDLNDFDIQKNLFESISKKHDLMLDINKNKDHKIFMQHFQNDFYIFLNEQLRLFKKEERIKQNEYLTNEDIKKTSFN</sequence>
<dbReference type="Proteomes" id="UP000196005">
    <property type="component" value="Chromosome"/>
</dbReference>
<evidence type="ECO:0000313" key="2">
    <source>
        <dbReference type="Proteomes" id="UP000196005"/>
    </source>
</evidence>
<accession>A0A1Y0HJG4</accession>
<keyword evidence="2" id="KW-1185">Reference proteome</keyword>
<dbReference type="AlphaFoldDB" id="A0A1Y0HJG4"/>
<proteinExistence type="predicted"/>
<evidence type="ECO:0000313" key="1">
    <source>
        <dbReference type="EMBL" id="ARU48100.1"/>
    </source>
</evidence>
<name>A0A1Y0HJG4_9BACT</name>
<dbReference type="EMBL" id="CP021416">
    <property type="protein sequence ID" value="ARU48100.1"/>
    <property type="molecule type" value="Genomic_DNA"/>
</dbReference>
<dbReference type="RefSeq" id="WP_151897976.1">
    <property type="nucleotide sequence ID" value="NZ_CP021416.1"/>
</dbReference>
<gene>
    <name evidence="1" type="ORF">Sdiek1_0934</name>
</gene>
<dbReference type="KEGG" id="suls:Sdiek1_0934"/>